<dbReference type="SUPFAM" id="SSF53098">
    <property type="entry name" value="Ribonuclease H-like"/>
    <property type="match status" value="2"/>
</dbReference>
<dbReference type="Gene3D" id="3.30.420.10">
    <property type="entry name" value="Ribonuclease H-like superfamily/Ribonuclease H"/>
    <property type="match status" value="2"/>
</dbReference>
<dbReference type="AlphaFoldDB" id="A0A225WAL8"/>
<dbReference type="GO" id="GO:0003676">
    <property type="term" value="F:nucleic acid binding"/>
    <property type="evidence" value="ECO:0007669"/>
    <property type="project" value="InterPro"/>
</dbReference>
<dbReference type="EMBL" id="NBNE01001289">
    <property type="protein sequence ID" value="OWZ14655.1"/>
    <property type="molecule type" value="Genomic_DNA"/>
</dbReference>
<dbReference type="OrthoDB" id="105383at2759"/>
<protein>
    <submittedName>
        <fullName evidence="2">Reverse transcriptase</fullName>
    </submittedName>
</protein>
<accession>A0A225WAL8</accession>
<dbReference type="InterPro" id="IPR041588">
    <property type="entry name" value="Integrase_H2C2"/>
</dbReference>
<dbReference type="InterPro" id="IPR036397">
    <property type="entry name" value="RNaseH_sf"/>
</dbReference>
<name>A0A225WAL8_9STRA</name>
<dbReference type="Gene3D" id="1.10.340.70">
    <property type="match status" value="1"/>
</dbReference>
<sequence>MIYPPGFVYARDHEGRDTGGGRCHYHAEGDNGADTIVDWDEELGVVKFDGSARVKRGGGAFSAIGLPGWEVGKARSSYLESLTVNEAEYNGLTLGLDMLEGLDHKRLVVCGDSNLGIREKRKALDRLRKWSDHELVHVKRDWNGSADSLASAALQRKGGIEVQRGPGYQDLVALNRLDEILIPRTENPVVRVAAVTTRAARVRSSAGVMQEDLIREMRVDRIKQAHEEEVWIAGMKKYLSGSTADLTHAEAISYRKIAADYEVDEQDLLFYCPTTPRSGDDRDLLLRLVVPETLQSILHHYHTTLEGGHQGVGHTYQRIRDHFHWRGLYRSLQRYVGECVDCETGKGKPVIRGESPGNLQGAYPFQIIAMDHIPSLPRPHKGNTETAQTVAESYEECVFRRFGASEMIRHDREPGFMSDFFRAFNKILGQRQRATMAYRPQANGTAERMVQAATRALMMYVRDLDQKDWDEYAERLTFAINTAHYRIRGDTPHYLVHGWDPRSTLEATLSVGCTRQRDRDARRWRYRVQRYYQQSREQVNAILKEAIADRAGRHKEDVGPHKIEAGSNVWLYLDRVKEGYARKLAHLSHGPFWVAEKINEFSIRLEIAGTGYQIFPIVHVSKLKLVKDFPDRQRMELTVDESDRLDFEEILLPEDSWVRSRSRRVRRRTYLGCAEWEENVIRSDLPKIPGALGYDELTWVDEANLKCGAILIAFLRERANRNRFNVMQLHEEI</sequence>
<keyword evidence="2" id="KW-0808">Transferase</keyword>
<keyword evidence="2" id="KW-0548">Nucleotidyltransferase</keyword>
<keyword evidence="2" id="KW-0695">RNA-directed DNA polymerase</keyword>
<evidence type="ECO:0000259" key="1">
    <source>
        <dbReference type="PROSITE" id="PS50994"/>
    </source>
</evidence>
<evidence type="ECO:0000313" key="3">
    <source>
        <dbReference type="Proteomes" id="UP000198211"/>
    </source>
</evidence>
<dbReference type="InterPro" id="IPR050951">
    <property type="entry name" value="Retrovirus_Pol_polyprotein"/>
</dbReference>
<feature type="domain" description="Integrase catalytic" evidence="1">
    <location>
        <begin position="385"/>
        <end position="500"/>
    </location>
</feature>
<dbReference type="InterPro" id="IPR001584">
    <property type="entry name" value="Integrase_cat-core"/>
</dbReference>
<dbReference type="Proteomes" id="UP000198211">
    <property type="component" value="Unassembled WGS sequence"/>
</dbReference>
<dbReference type="PROSITE" id="PS50994">
    <property type="entry name" value="INTEGRASE"/>
    <property type="match status" value="1"/>
</dbReference>
<dbReference type="InterPro" id="IPR012337">
    <property type="entry name" value="RNaseH-like_sf"/>
</dbReference>
<gene>
    <name evidence="2" type="ORF">PHMEG_00011830</name>
</gene>
<dbReference type="Pfam" id="PF17921">
    <property type="entry name" value="Integrase_H2C2"/>
    <property type="match status" value="1"/>
</dbReference>
<reference evidence="3" key="1">
    <citation type="submission" date="2017-03" db="EMBL/GenBank/DDBJ databases">
        <title>Phytopthora megakarya and P. palmivora, two closely related causual agents of cacao black pod achieved similar genome size and gene model numbers by different mechanisms.</title>
        <authorList>
            <person name="Ali S."/>
            <person name="Shao J."/>
            <person name="Larry D.J."/>
            <person name="Kronmiller B."/>
            <person name="Shen D."/>
            <person name="Strem M.D."/>
            <person name="Melnick R.L."/>
            <person name="Guiltinan M.J."/>
            <person name="Tyler B.M."/>
            <person name="Meinhardt L.W."/>
            <person name="Bailey B.A."/>
        </authorList>
    </citation>
    <scope>NUCLEOTIDE SEQUENCE [LARGE SCALE GENOMIC DNA]</scope>
    <source>
        <strain evidence="3">zdho120</strain>
    </source>
</reference>
<dbReference type="GO" id="GO:0003964">
    <property type="term" value="F:RNA-directed DNA polymerase activity"/>
    <property type="evidence" value="ECO:0007669"/>
    <property type="project" value="UniProtKB-KW"/>
</dbReference>
<dbReference type="PANTHER" id="PTHR37984:SF5">
    <property type="entry name" value="PROTEIN NYNRIN-LIKE"/>
    <property type="match status" value="1"/>
</dbReference>
<evidence type="ECO:0000313" key="2">
    <source>
        <dbReference type="EMBL" id="OWZ14655.1"/>
    </source>
</evidence>
<keyword evidence="3" id="KW-1185">Reference proteome</keyword>
<comment type="caution">
    <text evidence="2">The sequence shown here is derived from an EMBL/GenBank/DDBJ whole genome shotgun (WGS) entry which is preliminary data.</text>
</comment>
<proteinExistence type="predicted"/>
<dbReference type="PANTHER" id="PTHR37984">
    <property type="entry name" value="PROTEIN CBG26694"/>
    <property type="match status" value="1"/>
</dbReference>
<organism evidence="2 3">
    <name type="scientific">Phytophthora megakarya</name>
    <dbReference type="NCBI Taxonomy" id="4795"/>
    <lineage>
        <taxon>Eukaryota</taxon>
        <taxon>Sar</taxon>
        <taxon>Stramenopiles</taxon>
        <taxon>Oomycota</taxon>
        <taxon>Peronosporomycetes</taxon>
        <taxon>Peronosporales</taxon>
        <taxon>Peronosporaceae</taxon>
        <taxon>Phytophthora</taxon>
    </lineage>
</organism>
<dbReference type="GO" id="GO:0015074">
    <property type="term" value="P:DNA integration"/>
    <property type="evidence" value="ECO:0007669"/>
    <property type="project" value="InterPro"/>
</dbReference>